<evidence type="ECO:0000313" key="2">
    <source>
        <dbReference type="Proteomes" id="UP000823632"/>
    </source>
</evidence>
<proteinExistence type="predicted"/>
<reference evidence="1" key="1">
    <citation type="submission" date="2020-10" db="EMBL/GenBank/DDBJ databases">
        <authorList>
            <person name="Gilroy R."/>
        </authorList>
    </citation>
    <scope>NUCLEOTIDE SEQUENCE</scope>
    <source>
        <strain evidence="1">10192</strain>
    </source>
</reference>
<accession>A0A9D9DM52</accession>
<reference evidence="1" key="2">
    <citation type="journal article" date="2021" name="PeerJ">
        <title>Extensive microbial diversity within the chicken gut microbiome revealed by metagenomics and culture.</title>
        <authorList>
            <person name="Gilroy R."/>
            <person name="Ravi A."/>
            <person name="Getino M."/>
            <person name="Pursley I."/>
            <person name="Horton D.L."/>
            <person name="Alikhan N.F."/>
            <person name="Baker D."/>
            <person name="Gharbi K."/>
            <person name="Hall N."/>
            <person name="Watson M."/>
            <person name="Adriaenssens E.M."/>
            <person name="Foster-Nyarko E."/>
            <person name="Jarju S."/>
            <person name="Secka A."/>
            <person name="Antonio M."/>
            <person name="Oren A."/>
            <person name="Chaudhuri R.R."/>
            <person name="La Ragione R."/>
            <person name="Hildebrand F."/>
            <person name="Pallen M.J."/>
        </authorList>
    </citation>
    <scope>NUCLEOTIDE SEQUENCE</scope>
    <source>
        <strain evidence="1">10192</strain>
    </source>
</reference>
<dbReference type="EMBL" id="JADIND010000015">
    <property type="protein sequence ID" value="MBO8429896.1"/>
    <property type="molecule type" value="Genomic_DNA"/>
</dbReference>
<sequence>MGKAKKRSFQRGIKDRVSSLSREDAATMAVDMLKSGDNDVYGLVTLFGFSAEELLEAGASYESVMVIKGLLK</sequence>
<dbReference type="Proteomes" id="UP000823632">
    <property type="component" value="Unassembled WGS sequence"/>
</dbReference>
<evidence type="ECO:0000313" key="1">
    <source>
        <dbReference type="EMBL" id="MBO8429896.1"/>
    </source>
</evidence>
<dbReference type="AlphaFoldDB" id="A0A9D9DM52"/>
<name>A0A9D9DM52_9BACT</name>
<gene>
    <name evidence="1" type="ORF">IAC76_00775</name>
</gene>
<comment type="caution">
    <text evidence="1">The sequence shown here is derived from an EMBL/GenBank/DDBJ whole genome shotgun (WGS) entry which is preliminary data.</text>
</comment>
<protein>
    <submittedName>
        <fullName evidence="1">Uncharacterized protein</fullName>
    </submittedName>
</protein>
<organism evidence="1 2">
    <name type="scientific">Candidatus Scatousia excrementipullorum</name>
    <dbReference type="NCBI Taxonomy" id="2840936"/>
    <lineage>
        <taxon>Bacteria</taxon>
        <taxon>Candidatus Scatousia</taxon>
    </lineage>
</organism>